<name>A0A3P3E049_9BURK</name>
<comment type="caution">
    <text evidence="1">The sequence shown here is derived from an EMBL/GenBank/DDBJ whole genome shotgun (WGS) entry which is preliminary data.</text>
</comment>
<gene>
    <name evidence="1" type="ORF">EH244_31670</name>
</gene>
<dbReference type="AlphaFoldDB" id="A0A3P3E049"/>
<dbReference type="Proteomes" id="UP000271590">
    <property type="component" value="Unassembled WGS sequence"/>
</dbReference>
<proteinExistence type="predicted"/>
<organism evidence="1 2">
    <name type="scientific">Variovorax beijingensis</name>
    <dbReference type="NCBI Taxonomy" id="2496117"/>
    <lineage>
        <taxon>Bacteria</taxon>
        <taxon>Pseudomonadati</taxon>
        <taxon>Pseudomonadota</taxon>
        <taxon>Betaproteobacteria</taxon>
        <taxon>Burkholderiales</taxon>
        <taxon>Comamonadaceae</taxon>
        <taxon>Variovorax</taxon>
    </lineage>
</organism>
<accession>A0A3P3E049</accession>
<sequence>MLTEEEWQAVNPISYIEQVKRYREETGCTLAEAQRAGLGYLSLAAYERITGFKETNPNALLHHRMSLYGPPCHECGKPLRTPAASFCASCSAERLR</sequence>
<protein>
    <submittedName>
        <fullName evidence="1">Uncharacterized protein</fullName>
    </submittedName>
</protein>
<evidence type="ECO:0000313" key="1">
    <source>
        <dbReference type="EMBL" id="RRH79741.1"/>
    </source>
</evidence>
<reference evidence="1 2" key="1">
    <citation type="submission" date="2018-11" db="EMBL/GenBank/DDBJ databases">
        <title>The genome of Variovorax sp T529.</title>
        <authorList>
            <person name="Gao J."/>
        </authorList>
    </citation>
    <scope>NUCLEOTIDE SEQUENCE [LARGE SCALE GENOMIC DNA]</scope>
    <source>
        <strain evidence="1 2">T529</strain>
    </source>
</reference>
<dbReference type="RefSeq" id="WP_148101339.1">
    <property type="nucleotide sequence ID" value="NZ_RQXU01000047.1"/>
</dbReference>
<evidence type="ECO:0000313" key="2">
    <source>
        <dbReference type="Proteomes" id="UP000271590"/>
    </source>
</evidence>
<dbReference type="EMBL" id="RQXU01000047">
    <property type="protein sequence ID" value="RRH79741.1"/>
    <property type="molecule type" value="Genomic_DNA"/>
</dbReference>